<dbReference type="InterPro" id="IPR029068">
    <property type="entry name" value="Glyas_Bleomycin-R_OHBP_Dase"/>
</dbReference>
<sequence>MTTADGGRRNRAVPPPTVVPVLVYPDVPAAVAWLTATFGFVERTRIGDDHRAQLGVGDDGAVIVADVRHEQVPPVPGAVTHVIRVRVEDVDALHERARSRGARVLEEPVDREYGERECSVEDLAGHRWQFSETVSDVAPEDFGCTPVSPWP</sequence>
<proteinExistence type="predicted"/>
<gene>
    <name evidence="2" type="ORF">WIS52_07825</name>
</gene>
<dbReference type="Gene3D" id="3.30.720.110">
    <property type="match status" value="1"/>
</dbReference>
<protein>
    <submittedName>
        <fullName evidence="2">VOC family protein</fullName>
    </submittedName>
</protein>
<dbReference type="RefSeq" id="WP_349297468.1">
    <property type="nucleotide sequence ID" value="NZ_JBEDNQ010000003.1"/>
</dbReference>
<dbReference type="Gene3D" id="3.30.720.120">
    <property type="match status" value="1"/>
</dbReference>
<dbReference type="EMBL" id="JBEDNQ010000003">
    <property type="protein sequence ID" value="MEQ3550375.1"/>
    <property type="molecule type" value="Genomic_DNA"/>
</dbReference>
<name>A0ABV1K7B7_9PSEU</name>
<dbReference type="PANTHER" id="PTHR34109:SF1">
    <property type="entry name" value="VOC DOMAIN-CONTAINING PROTEIN"/>
    <property type="match status" value="1"/>
</dbReference>
<dbReference type="InterPro" id="IPR037523">
    <property type="entry name" value="VOC_core"/>
</dbReference>
<dbReference type="PROSITE" id="PS51819">
    <property type="entry name" value="VOC"/>
    <property type="match status" value="1"/>
</dbReference>
<accession>A0ABV1K7B7</accession>
<feature type="domain" description="VOC" evidence="1">
    <location>
        <begin position="14"/>
        <end position="133"/>
    </location>
</feature>
<dbReference type="Pfam" id="PF00903">
    <property type="entry name" value="Glyoxalase"/>
    <property type="match status" value="1"/>
</dbReference>
<evidence type="ECO:0000313" key="3">
    <source>
        <dbReference type="Proteomes" id="UP001494902"/>
    </source>
</evidence>
<dbReference type="InterPro" id="IPR004360">
    <property type="entry name" value="Glyas_Fos-R_dOase_dom"/>
</dbReference>
<organism evidence="2 3">
    <name type="scientific">Pseudonocardia nematodicida</name>
    <dbReference type="NCBI Taxonomy" id="1206997"/>
    <lineage>
        <taxon>Bacteria</taxon>
        <taxon>Bacillati</taxon>
        <taxon>Actinomycetota</taxon>
        <taxon>Actinomycetes</taxon>
        <taxon>Pseudonocardiales</taxon>
        <taxon>Pseudonocardiaceae</taxon>
        <taxon>Pseudonocardia</taxon>
    </lineage>
</organism>
<keyword evidence="3" id="KW-1185">Reference proteome</keyword>
<reference evidence="2 3" key="1">
    <citation type="submission" date="2024-03" db="EMBL/GenBank/DDBJ databases">
        <title>Draft genome sequence of Pseudonocardia nematodicida JCM 31783.</title>
        <authorList>
            <person name="Butdee W."/>
            <person name="Duangmal K."/>
        </authorList>
    </citation>
    <scope>NUCLEOTIDE SEQUENCE [LARGE SCALE GENOMIC DNA]</scope>
    <source>
        <strain evidence="2 3">JCM 31783</strain>
    </source>
</reference>
<dbReference type="PANTHER" id="PTHR34109">
    <property type="entry name" value="BNAUNNG04460D PROTEIN-RELATED"/>
    <property type="match status" value="1"/>
</dbReference>
<comment type="caution">
    <text evidence="2">The sequence shown here is derived from an EMBL/GenBank/DDBJ whole genome shotgun (WGS) entry which is preliminary data.</text>
</comment>
<evidence type="ECO:0000313" key="2">
    <source>
        <dbReference type="EMBL" id="MEQ3550375.1"/>
    </source>
</evidence>
<dbReference type="SUPFAM" id="SSF54593">
    <property type="entry name" value="Glyoxalase/Bleomycin resistance protein/Dihydroxybiphenyl dioxygenase"/>
    <property type="match status" value="1"/>
</dbReference>
<dbReference type="Proteomes" id="UP001494902">
    <property type="component" value="Unassembled WGS sequence"/>
</dbReference>
<evidence type="ECO:0000259" key="1">
    <source>
        <dbReference type="PROSITE" id="PS51819"/>
    </source>
</evidence>